<evidence type="ECO:0000313" key="3">
    <source>
        <dbReference type="EMBL" id="BES91172.1"/>
    </source>
</evidence>
<protein>
    <recommendedName>
        <fullName evidence="2">PiggyBac transposable element-derived protein domain-containing protein</fullName>
    </recommendedName>
</protein>
<evidence type="ECO:0000313" key="4">
    <source>
        <dbReference type="Proteomes" id="UP001307889"/>
    </source>
</evidence>
<dbReference type="InterPro" id="IPR029526">
    <property type="entry name" value="PGBD"/>
</dbReference>
<dbReference type="PANTHER" id="PTHR47272:SF1">
    <property type="entry name" value="PIGGYBAC TRANSPOSABLE ELEMENT-DERIVED PROTEIN 3-LIKE"/>
    <property type="match status" value="1"/>
</dbReference>
<name>A0ABN7AIR7_9HEMI</name>
<gene>
    <name evidence="3" type="ORF">NTJ_03980</name>
</gene>
<dbReference type="Pfam" id="PF13843">
    <property type="entry name" value="DDE_Tnp_1_7"/>
    <property type="match status" value="1"/>
</dbReference>
<feature type="region of interest" description="Disordered" evidence="1">
    <location>
        <begin position="1"/>
        <end position="35"/>
    </location>
</feature>
<organism evidence="3 4">
    <name type="scientific">Nesidiocoris tenuis</name>
    <dbReference type="NCBI Taxonomy" id="355587"/>
    <lineage>
        <taxon>Eukaryota</taxon>
        <taxon>Metazoa</taxon>
        <taxon>Ecdysozoa</taxon>
        <taxon>Arthropoda</taxon>
        <taxon>Hexapoda</taxon>
        <taxon>Insecta</taxon>
        <taxon>Pterygota</taxon>
        <taxon>Neoptera</taxon>
        <taxon>Paraneoptera</taxon>
        <taxon>Hemiptera</taxon>
        <taxon>Heteroptera</taxon>
        <taxon>Panheteroptera</taxon>
        <taxon>Cimicomorpha</taxon>
        <taxon>Miridae</taxon>
        <taxon>Dicyphina</taxon>
        <taxon>Nesidiocoris</taxon>
    </lineage>
</organism>
<sequence length="173" mass="20238">MDQFFLRYRDGESSTEALRSKAQRQHEAKTKPLKWSSDEFIPPPDVKWKCSLPPPPLEDMSPLDYFTSFFDNKLMDHIALETNKYALQKNGEELGVTRAEIEMYIGMLIHMGIAPMPQVPMYWSKPCRYPPVADVMSRNGFEKIKQYFHLNDRKLREKTGEKEWGCRIISCIS</sequence>
<dbReference type="PANTHER" id="PTHR47272">
    <property type="entry name" value="DDE_TNP_1_7 DOMAIN-CONTAINING PROTEIN"/>
    <property type="match status" value="1"/>
</dbReference>
<dbReference type="EMBL" id="AP028910">
    <property type="protein sequence ID" value="BES91172.1"/>
    <property type="molecule type" value="Genomic_DNA"/>
</dbReference>
<proteinExistence type="predicted"/>
<keyword evidence="4" id="KW-1185">Reference proteome</keyword>
<dbReference type="Proteomes" id="UP001307889">
    <property type="component" value="Chromosome 2"/>
</dbReference>
<accession>A0ABN7AIR7</accession>
<reference evidence="3 4" key="1">
    <citation type="submission" date="2023-09" db="EMBL/GenBank/DDBJ databases">
        <title>Nesidiocoris tenuis whole genome shotgun sequence.</title>
        <authorList>
            <person name="Shibata T."/>
            <person name="Shimoda M."/>
            <person name="Kobayashi T."/>
            <person name="Uehara T."/>
        </authorList>
    </citation>
    <scope>NUCLEOTIDE SEQUENCE [LARGE SCALE GENOMIC DNA]</scope>
    <source>
        <strain evidence="3 4">Japan</strain>
    </source>
</reference>
<evidence type="ECO:0000259" key="2">
    <source>
        <dbReference type="Pfam" id="PF13843"/>
    </source>
</evidence>
<feature type="domain" description="PiggyBac transposable element-derived protein" evidence="2">
    <location>
        <begin position="61"/>
        <end position="158"/>
    </location>
</feature>
<evidence type="ECO:0000256" key="1">
    <source>
        <dbReference type="SAM" id="MobiDB-lite"/>
    </source>
</evidence>